<keyword evidence="2" id="KW-0812">Transmembrane</keyword>
<dbReference type="RefSeq" id="WP_048672375.1">
    <property type="nucleotide sequence ID" value="NZ_CBTJ020000034.1"/>
</dbReference>
<organism evidence="3 4">
    <name type="scientific">Candidatus Competibacter denitrificans Run_A_D11</name>
    <dbReference type="NCBI Taxonomy" id="1400863"/>
    <lineage>
        <taxon>Bacteria</taxon>
        <taxon>Pseudomonadati</taxon>
        <taxon>Pseudomonadota</taxon>
        <taxon>Gammaproteobacteria</taxon>
        <taxon>Candidatus Competibacteraceae</taxon>
        <taxon>Candidatus Competibacter</taxon>
    </lineage>
</organism>
<feature type="compositionally biased region" description="Basic residues" evidence="1">
    <location>
        <begin position="114"/>
        <end position="127"/>
    </location>
</feature>
<keyword evidence="2" id="KW-1133">Transmembrane helix</keyword>
<evidence type="ECO:0000313" key="3">
    <source>
        <dbReference type="EMBL" id="CDI02316.1"/>
    </source>
</evidence>
<reference evidence="3" key="1">
    <citation type="submission" date="2013-07" db="EMBL/GenBank/DDBJ databases">
        <authorList>
            <person name="McIlroy S."/>
        </authorList>
    </citation>
    <scope>NUCLEOTIDE SEQUENCE [LARGE SCALE GENOMIC DNA]</scope>
    <source>
        <strain evidence="3">Run_A_D11</strain>
    </source>
</reference>
<keyword evidence="2" id="KW-0472">Membrane</keyword>
<dbReference type="InterPro" id="IPR021877">
    <property type="entry name" value="DUF3487"/>
</dbReference>
<accession>W6M3L3</accession>
<dbReference type="EMBL" id="CBTJ020000034">
    <property type="protein sequence ID" value="CDI02316.1"/>
    <property type="molecule type" value="Genomic_DNA"/>
</dbReference>
<evidence type="ECO:0000256" key="1">
    <source>
        <dbReference type="SAM" id="MobiDB-lite"/>
    </source>
</evidence>
<protein>
    <submittedName>
        <fullName evidence="3">Uncharacterized protein</fullName>
    </submittedName>
</protein>
<feature type="transmembrane region" description="Helical" evidence="2">
    <location>
        <begin position="50"/>
        <end position="70"/>
    </location>
</feature>
<evidence type="ECO:0000256" key="2">
    <source>
        <dbReference type="SAM" id="Phobius"/>
    </source>
</evidence>
<gene>
    <name evidence="3" type="ORF">BN873_280002</name>
</gene>
<evidence type="ECO:0000313" key="4">
    <source>
        <dbReference type="Proteomes" id="UP000035760"/>
    </source>
</evidence>
<dbReference type="Pfam" id="PF11990">
    <property type="entry name" value="DUF3487"/>
    <property type="match status" value="1"/>
</dbReference>
<dbReference type="Proteomes" id="UP000035760">
    <property type="component" value="Unassembled WGS sequence"/>
</dbReference>
<reference evidence="3" key="2">
    <citation type="submission" date="2014-03" db="EMBL/GenBank/DDBJ databases">
        <title>Candidatus Competibacter-lineage genomes retrieved from metagenomes reveal functional metabolic diversity.</title>
        <authorList>
            <person name="McIlroy S.J."/>
            <person name="Albertsen M."/>
            <person name="Andresen E.K."/>
            <person name="Saunders A.M."/>
            <person name="Kristiansen R."/>
            <person name="Stokholm-Bjerregaard M."/>
            <person name="Nielsen K.L."/>
            <person name="Nielsen P.H."/>
        </authorList>
    </citation>
    <scope>NUCLEOTIDE SEQUENCE</scope>
    <source>
        <strain evidence="3">Run_A_D11</strain>
    </source>
</reference>
<name>W6M3L3_9GAMM</name>
<dbReference type="STRING" id="1400863.BN873_280002"/>
<proteinExistence type="predicted"/>
<keyword evidence="4" id="KW-1185">Reference proteome</keyword>
<dbReference type="AlphaFoldDB" id="W6M3L3"/>
<feature type="region of interest" description="Disordered" evidence="1">
    <location>
        <begin position="105"/>
        <end position="127"/>
    </location>
</feature>
<comment type="caution">
    <text evidence="3">The sequence shown here is derived from an EMBL/GenBank/DDBJ whole genome shotgun (WGS) entry which is preliminary data.</text>
</comment>
<sequence>MPKPDHALHELDREPIVHFGCTWSEIKRCTGKAFVTVLPMTLMALLTLRLAPLLCAAGLLAWLGLTRFFIYRIHRNRAGKPLHFEQHQQAIKRLGAPFISAQTLYQSQRTRPSPARRRTTRWNRRHA</sequence>